<feature type="compositionally biased region" description="Polar residues" evidence="1">
    <location>
        <begin position="28"/>
        <end position="40"/>
    </location>
</feature>
<reference evidence="2 3" key="1">
    <citation type="submission" date="2023-09" db="EMBL/GenBank/DDBJ databases">
        <authorList>
            <person name="Wang M."/>
        </authorList>
    </citation>
    <scope>NUCLEOTIDE SEQUENCE [LARGE SCALE GENOMIC DNA]</scope>
    <source>
        <strain evidence="2">GT-2023</strain>
        <tissue evidence="2">Liver</tissue>
    </source>
</reference>
<evidence type="ECO:0000313" key="3">
    <source>
        <dbReference type="Proteomes" id="UP001558613"/>
    </source>
</evidence>
<evidence type="ECO:0000256" key="1">
    <source>
        <dbReference type="SAM" id="MobiDB-lite"/>
    </source>
</evidence>
<comment type="caution">
    <text evidence="2">The sequence shown here is derived from an EMBL/GenBank/DDBJ whole genome shotgun (WGS) entry which is preliminary data.</text>
</comment>
<keyword evidence="3" id="KW-1185">Reference proteome</keyword>
<sequence>MRRKLGSVCWIIDGHKDRNLQALRGTPDSLSNSVGSTSGRPPSPRGASFLLPHAKLSDDAHSQQTGKRT</sequence>
<name>A0ABR3LFM9_9TELE</name>
<gene>
    <name evidence="2" type="ORF">QQF64_018310</name>
</gene>
<proteinExistence type="predicted"/>
<accession>A0ABR3LFM9</accession>
<dbReference type="EMBL" id="JAYMGO010000022">
    <property type="protein sequence ID" value="KAL1250514.1"/>
    <property type="molecule type" value="Genomic_DNA"/>
</dbReference>
<evidence type="ECO:0000313" key="2">
    <source>
        <dbReference type="EMBL" id="KAL1250514.1"/>
    </source>
</evidence>
<dbReference type="Proteomes" id="UP001558613">
    <property type="component" value="Unassembled WGS sequence"/>
</dbReference>
<protein>
    <submittedName>
        <fullName evidence="2">Uncharacterized protein</fullName>
    </submittedName>
</protein>
<organism evidence="2 3">
    <name type="scientific">Cirrhinus molitorella</name>
    <name type="common">mud carp</name>
    <dbReference type="NCBI Taxonomy" id="172907"/>
    <lineage>
        <taxon>Eukaryota</taxon>
        <taxon>Metazoa</taxon>
        <taxon>Chordata</taxon>
        <taxon>Craniata</taxon>
        <taxon>Vertebrata</taxon>
        <taxon>Euteleostomi</taxon>
        <taxon>Actinopterygii</taxon>
        <taxon>Neopterygii</taxon>
        <taxon>Teleostei</taxon>
        <taxon>Ostariophysi</taxon>
        <taxon>Cypriniformes</taxon>
        <taxon>Cyprinidae</taxon>
        <taxon>Labeoninae</taxon>
        <taxon>Labeonini</taxon>
        <taxon>Cirrhinus</taxon>
    </lineage>
</organism>
<feature type="region of interest" description="Disordered" evidence="1">
    <location>
        <begin position="20"/>
        <end position="69"/>
    </location>
</feature>